<dbReference type="InterPro" id="IPR001128">
    <property type="entry name" value="Cyt_P450"/>
</dbReference>
<evidence type="ECO:0000256" key="5">
    <source>
        <dbReference type="ARBA" id="ARBA00023004"/>
    </source>
</evidence>
<dbReference type="SUPFAM" id="SSF48264">
    <property type="entry name" value="Cytochrome P450"/>
    <property type="match status" value="1"/>
</dbReference>
<keyword evidence="5 7" id="KW-0408">Iron</keyword>
<dbReference type="Proteomes" id="UP000075515">
    <property type="component" value="Unassembled WGS sequence"/>
</dbReference>
<dbReference type="PRINTS" id="PR00359">
    <property type="entry name" value="BP450"/>
</dbReference>
<proteinExistence type="inferred from homology"/>
<dbReference type="GO" id="GO:0020037">
    <property type="term" value="F:heme binding"/>
    <property type="evidence" value="ECO:0007669"/>
    <property type="project" value="InterPro"/>
</dbReference>
<accession>A0A150STX7</accession>
<organism evidence="8 9">
    <name type="scientific">Sorangium cellulosum</name>
    <name type="common">Polyangium cellulosum</name>
    <dbReference type="NCBI Taxonomy" id="56"/>
    <lineage>
        <taxon>Bacteria</taxon>
        <taxon>Pseudomonadati</taxon>
        <taxon>Myxococcota</taxon>
        <taxon>Polyangia</taxon>
        <taxon>Polyangiales</taxon>
        <taxon>Polyangiaceae</taxon>
        <taxon>Sorangium</taxon>
    </lineage>
</organism>
<dbReference type="EMBL" id="JEMC01001609">
    <property type="protein sequence ID" value="KYF95780.1"/>
    <property type="molecule type" value="Genomic_DNA"/>
</dbReference>
<evidence type="ECO:0000256" key="7">
    <source>
        <dbReference type="RuleBase" id="RU000461"/>
    </source>
</evidence>
<comment type="similarity">
    <text evidence="1 7">Belongs to the cytochrome P450 family.</text>
</comment>
<dbReference type="PROSITE" id="PS00086">
    <property type="entry name" value="CYTOCHROME_P450"/>
    <property type="match status" value="1"/>
</dbReference>
<keyword evidence="2 7" id="KW-0349">Heme</keyword>
<gene>
    <name evidence="8" type="ORF">BE18_49130</name>
</gene>
<dbReference type="GO" id="GO:0016705">
    <property type="term" value="F:oxidoreductase activity, acting on paired donors, with incorporation or reduction of molecular oxygen"/>
    <property type="evidence" value="ECO:0007669"/>
    <property type="project" value="InterPro"/>
</dbReference>
<keyword evidence="3 7" id="KW-0479">Metal-binding</keyword>
<dbReference type="GO" id="GO:0005506">
    <property type="term" value="F:iron ion binding"/>
    <property type="evidence" value="ECO:0007669"/>
    <property type="project" value="InterPro"/>
</dbReference>
<dbReference type="Gene3D" id="1.10.630.10">
    <property type="entry name" value="Cytochrome P450"/>
    <property type="match status" value="1"/>
</dbReference>
<keyword evidence="4 7" id="KW-0560">Oxidoreductase</keyword>
<dbReference type="InterPro" id="IPR002397">
    <property type="entry name" value="Cyt_P450_B"/>
</dbReference>
<dbReference type="CDD" id="cd11078">
    <property type="entry name" value="CYP130-like"/>
    <property type="match status" value="1"/>
</dbReference>
<dbReference type="AlphaFoldDB" id="A0A150STX7"/>
<dbReference type="InterPro" id="IPR017972">
    <property type="entry name" value="Cyt_P450_CS"/>
</dbReference>
<evidence type="ECO:0000313" key="8">
    <source>
        <dbReference type="EMBL" id="KYF95780.1"/>
    </source>
</evidence>
<evidence type="ECO:0000256" key="1">
    <source>
        <dbReference type="ARBA" id="ARBA00010617"/>
    </source>
</evidence>
<evidence type="ECO:0000256" key="4">
    <source>
        <dbReference type="ARBA" id="ARBA00023002"/>
    </source>
</evidence>
<evidence type="ECO:0000256" key="6">
    <source>
        <dbReference type="ARBA" id="ARBA00023033"/>
    </source>
</evidence>
<sequence>MSPLIDVLAPGLRANPHPYYAEMRRTSPVCQVDPGGMWAVTRYEDVLFVMKNPGLFSSEGFKVAWQPPWVGYNPFANSMLAMDPPAHTRLRGLIHRAFGAATVARLEPRLRAVATELTNRLVEEADFVEAFAHPLPAFAIGEILGLDHALHAKFKRWADDIVSITPELPSPEDAQRVKTTLAELTGYLMEVIAKRRRAPVDDTVSDLVRAELDGQRLTDAEIVEFLVTLLIGGLETTTHLLSNSLLFLADHPDMMERLHAEPGLISLFVEEMLRYDGPVQTLPRIATADVVLSGVTVPRGALVLPIMASANRDEARFKDPDRFDLHRGSQGGLHFGHGVHFCIGAALARMEARVALEAVMARFERVERVPHELRYNRTLTVRGPIALPLRFIPARRTGQQVS</sequence>
<protein>
    <submittedName>
        <fullName evidence="8">Cytochrome</fullName>
    </submittedName>
</protein>
<keyword evidence="6 7" id="KW-0503">Monooxygenase</keyword>
<evidence type="ECO:0000313" key="9">
    <source>
        <dbReference type="Proteomes" id="UP000075515"/>
    </source>
</evidence>
<evidence type="ECO:0000256" key="3">
    <source>
        <dbReference type="ARBA" id="ARBA00022723"/>
    </source>
</evidence>
<name>A0A150STX7_SORCE</name>
<dbReference type="FunFam" id="1.10.630.10:FF:000018">
    <property type="entry name" value="Cytochrome P450 monooxygenase"/>
    <property type="match status" value="1"/>
</dbReference>
<dbReference type="InterPro" id="IPR036396">
    <property type="entry name" value="Cyt_P450_sf"/>
</dbReference>
<evidence type="ECO:0000256" key="2">
    <source>
        <dbReference type="ARBA" id="ARBA00022617"/>
    </source>
</evidence>
<comment type="caution">
    <text evidence="8">The sequence shown here is derived from an EMBL/GenBank/DDBJ whole genome shotgun (WGS) entry which is preliminary data.</text>
</comment>
<dbReference type="Pfam" id="PF00067">
    <property type="entry name" value="p450"/>
    <property type="match status" value="1"/>
</dbReference>
<dbReference type="PANTHER" id="PTHR46696:SF3">
    <property type="entry name" value="PULCHERRIMINIC ACID SYNTHASE"/>
    <property type="match status" value="1"/>
</dbReference>
<dbReference type="GO" id="GO:0004497">
    <property type="term" value="F:monooxygenase activity"/>
    <property type="evidence" value="ECO:0007669"/>
    <property type="project" value="UniProtKB-KW"/>
</dbReference>
<dbReference type="PANTHER" id="PTHR46696">
    <property type="entry name" value="P450, PUTATIVE (EUROFUNG)-RELATED"/>
    <property type="match status" value="1"/>
</dbReference>
<reference evidence="8 9" key="1">
    <citation type="submission" date="2014-02" db="EMBL/GenBank/DDBJ databases">
        <title>The small core and large imbalanced accessory genome model reveals a collaborative survival strategy of Sorangium cellulosum strains in nature.</title>
        <authorList>
            <person name="Han K."/>
            <person name="Peng R."/>
            <person name="Blom J."/>
            <person name="Li Y.-Z."/>
        </authorList>
    </citation>
    <scope>NUCLEOTIDE SEQUENCE [LARGE SCALE GENOMIC DNA]</scope>
    <source>
        <strain evidence="8 9">So0149</strain>
    </source>
</reference>